<keyword evidence="6" id="KW-1185">Reference proteome</keyword>
<dbReference type="InterPro" id="IPR036514">
    <property type="entry name" value="SGNH_hydro_sf"/>
</dbReference>
<protein>
    <recommendedName>
        <fullName evidence="7">GDSL esterase/lipase</fullName>
    </recommendedName>
</protein>
<sequence>MIKLRTLVSIYAIFSLFLVDGYNCKIVQFIFGDSLSDVGNNNYLSRALLELASVVIPWDFKASSIPGSVSKRRSYTRKWSELRLWRRRIEFEFHFPGPEIWLVQANRAIQGTQDLIRAKIGENEADKFFKEARYVVALGSNDFINNYLMPVYSDSWTYSDNTFIKYLMDTLRNQLIVSHHHIQAMLETEDTGPRSRPVSGAARFRRPTADGVRAGADGLHPTSKSAQYISLPNATFRFGDAYDVVNDLITNPNQYGFSNSDSPCCSFGRIRPALTCIPASTLCKDRSKYVFWDEYHPSDSANQLIAKEMIKKLGFKPVNQTDSPAPAPSISPSVDGN</sequence>
<comment type="similarity">
    <text evidence="1">Belongs to the 'GDSL' lipolytic enzyme family.</text>
</comment>
<dbReference type="PANTHER" id="PTHR45648">
    <property type="entry name" value="GDSL LIPASE/ACYLHYDROLASE FAMILY PROTEIN (AFU_ORTHOLOGUE AFUA_4G14700)"/>
    <property type="match status" value="1"/>
</dbReference>
<dbReference type="EMBL" id="JABTTQ020000006">
    <property type="protein sequence ID" value="KAK6153418.1"/>
    <property type="molecule type" value="Genomic_DNA"/>
</dbReference>
<dbReference type="PANTHER" id="PTHR45648:SF8">
    <property type="entry name" value="ZINC FINGER PROTEIN"/>
    <property type="match status" value="1"/>
</dbReference>
<evidence type="ECO:0000256" key="2">
    <source>
        <dbReference type="ARBA" id="ARBA00022801"/>
    </source>
</evidence>
<dbReference type="Proteomes" id="UP001318860">
    <property type="component" value="Unassembled WGS sequence"/>
</dbReference>
<evidence type="ECO:0000313" key="5">
    <source>
        <dbReference type="EMBL" id="KAK6153418.1"/>
    </source>
</evidence>
<keyword evidence="3" id="KW-0442">Lipid degradation</keyword>
<keyword evidence="2" id="KW-0378">Hydrolase</keyword>
<evidence type="ECO:0000256" key="1">
    <source>
        <dbReference type="ARBA" id="ARBA00008668"/>
    </source>
</evidence>
<accession>A0ABR0X148</accession>
<gene>
    <name evidence="5" type="ORF">DH2020_013057</name>
</gene>
<dbReference type="InterPro" id="IPR001087">
    <property type="entry name" value="GDSL"/>
</dbReference>
<evidence type="ECO:0008006" key="7">
    <source>
        <dbReference type="Google" id="ProtNLM"/>
    </source>
</evidence>
<dbReference type="Gene3D" id="3.40.50.1110">
    <property type="entry name" value="SGNH hydrolase"/>
    <property type="match status" value="2"/>
</dbReference>
<proteinExistence type="inferred from homology"/>
<organism evidence="5 6">
    <name type="scientific">Rehmannia glutinosa</name>
    <name type="common">Chinese foxglove</name>
    <dbReference type="NCBI Taxonomy" id="99300"/>
    <lineage>
        <taxon>Eukaryota</taxon>
        <taxon>Viridiplantae</taxon>
        <taxon>Streptophyta</taxon>
        <taxon>Embryophyta</taxon>
        <taxon>Tracheophyta</taxon>
        <taxon>Spermatophyta</taxon>
        <taxon>Magnoliopsida</taxon>
        <taxon>eudicotyledons</taxon>
        <taxon>Gunneridae</taxon>
        <taxon>Pentapetalae</taxon>
        <taxon>asterids</taxon>
        <taxon>lamiids</taxon>
        <taxon>Lamiales</taxon>
        <taxon>Orobanchaceae</taxon>
        <taxon>Rehmannieae</taxon>
        <taxon>Rehmannia</taxon>
    </lineage>
</organism>
<evidence type="ECO:0000256" key="3">
    <source>
        <dbReference type="ARBA" id="ARBA00022963"/>
    </source>
</evidence>
<evidence type="ECO:0000256" key="4">
    <source>
        <dbReference type="SAM" id="MobiDB-lite"/>
    </source>
</evidence>
<evidence type="ECO:0000313" key="6">
    <source>
        <dbReference type="Proteomes" id="UP001318860"/>
    </source>
</evidence>
<dbReference type="Pfam" id="PF00657">
    <property type="entry name" value="Lipase_GDSL"/>
    <property type="match status" value="1"/>
</dbReference>
<feature type="compositionally biased region" description="Low complexity" evidence="4">
    <location>
        <begin position="328"/>
        <end position="337"/>
    </location>
</feature>
<reference evidence="5 6" key="1">
    <citation type="journal article" date="2021" name="Comput. Struct. Biotechnol. J.">
        <title>De novo genome assembly of the potent medicinal plant Rehmannia glutinosa using nanopore technology.</title>
        <authorList>
            <person name="Ma L."/>
            <person name="Dong C."/>
            <person name="Song C."/>
            <person name="Wang X."/>
            <person name="Zheng X."/>
            <person name="Niu Y."/>
            <person name="Chen S."/>
            <person name="Feng W."/>
        </authorList>
    </citation>
    <scope>NUCLEOTIDE SEQUENCE [LARGE SCALE GENOMIC DNA]</scope>
    <source>
        <strain evidence="5">DH-2019</strain>
    </source>
</reference>
<keyword evidence="3" id="KW-0443">Lipid metabolism</keyword>
<comment type="caution">
    <text evidence="5">The sequence shown here is derived from an EMBL/GenBank/DDBJ whole genome shotgun (WGS) entry which is preliminary data.</text>
</comment>
<feature type="region of interest" description="Disordered" evidence="4">
    <location>
        <begin position="317"/>
        <end position="337"/>
    </location>
</feature>
<name>A0ABR0X148_REHGL</name>
<dbReference type="InterPro" id="IPR051058">
    <property type="entry name" value="GDSL_Est/Lipase"/>
</dbReference>